<gene>
    <name evidence="1" type="primary">Necator_chrX.g21274</name>
    <name evidence="1" type="ORF">RB195_021113</name>
</gene>
<protein>
    <submittedName>
        <fullName evidence="1">Uncharacterized protein</fullName>
    </submittedName>
</protein>
<dbReference type="Proteomes" id="UP001303046">
    <property type="component" value="Unassembled WGS sequence"/>
</dbReference>
<comment type="caution">
    <text evidence="1">The sequence shown here is derived from an EMBL/GenBank/DDBJ whole genome shotgun (WGS) entry which is preliminary data.</text>
</comment>
<dbReference type="EMBL" id="JAVFWL010000006">
    <property type="protein sequence ID" value="KAK6759322.1"/>
    <property type="molecule type" value="Genomic_DNA"/>
</dbReference>
<name>A0ABR1E9E9_NECAM</name>
<accession>A0ABR1E9E9</accession>
<organism evidence="1 2">
    <name type="scientific">Necator americanus</name>
    <name type="common">Human hookworm</name>
    <dbReference type="NCBI Taxonomy" id="51031"/>
    <lineage>
        <taxon>Eukaryota</taxon>
        <taxon>Metazoa</taxon>
        <taxon>Ecdysozoa</taxon>
        <taxon>Nematoda</taxon>
        <taxon>Chromadorea</taxon>
        <taxon>Rhabditida</taxon>
        <taxon>Rhabditina</taxon>
        <taxon>Rhabditomorpha</taxon>
        <taxon>Strongyloidea</taxon>
        <taxon>Ancylostomatidae</taxon>
        <taxon>Bunostominae</taxon>
        <taxon>Necator</taxon>
    </lineage>
</organism>
<keyword evidence="2" id="KW-1185">Reference proteome</keyword>
<reference evidence="1 2" key="1">
    <citation type="submission" date="2023-08" db="EMBL/GenBank/DDBJ databases">
        <title>A Necator americanus chromosomal reference genome.</title>
        <authorList>
            <person name="Ilik V."/>
            <person name="Petrzelkova K.J."/>
            <person name="Pardy F."/>
            <person name="Fuh T."/>
            <person name="Niatou-Singa F.S."/>
            <person name="Gouil Q."/>
            <person name="Baker L."/>
            <person name="Ritchie M.E."/>
            <person name="Jex A.R."/>
            <person name="Gazzola D."/>
            <person name="Li H."/>
            <person name="Toshio Fujiwara R."/>
            <person name="Zhan B."/>
            <person name="Aroian R.V."/>
            <person name="Pafco B."/>
            <person name="Schwarz E.M."/>
        </authorList>
    </citation>
    <scope>NUCLEOTIDE SEQUENCE [LARGE SCALE GENOMIC DNA]</scope>
    <source>
        <strain evidence="1 2">Aroian</strain>
        <tissue evidence="1">Whole animal</tissue>
    </source>
</reference>
<proteinExistence type="predicted"/>
<evidence type="ECO:0000313" key="2">
    <source>
        <dbReference type="Proteomes" id="UP001303046"/>
    </source>
</evidence>
<sequence length="127" mass="14661">MQWQLSGILYRIEANVFLSKYSLHLHSNSGRDCNVFSSEIRKCSQNVTRPINKETGPSSITIYDKNGVVVLRWNISTEPEAQAKSGSASHIIPKSQWNRPPIFWRRRKRNANRGLVTTCYCRLNKPR</sequence>
<evidence type="ECO:0000313" key="1">
    <source>
        <dbReference type="EMBL" id="KAK6759322.1"/>
    </source>
</evidence>